<evidence type="ECO:0008006" key="3">
    <source>
        <dbReference type="Google" id="ProtNLM"/>
    </source>
</evidence>
<dbReference type="AlphaFoldDB" id="A0A4R5NR78"/>
<evidence type="ECO:0000313" key="2">
    <source>
        <dbReference type="Proteomes" id="UP000294854"/>
    </source>
</evidence>
<reference evidence="1 2" key="1">
    <citation type="journal article" date="2019" name="Appl. Microbiol. Biotechnol.">
        <title>Uncovering carbohydrate metabolism through a genotype-phenotype association study of 56 lactic acid bacteria genomes.</title>
        <authorList>
            <person name="Buron-Moles G."/>
            <person name="Chailyan A."/>
            <person name="Dolejs I."/>
            <person name="Forster J."/>
            <person name="Miks M.H."/>
        </authorList>
    </citation>
    <scope>NUCLEOTIDE SEQUENCE [LARGE SCALE GENOMIC DNA]</scope>
    <source>
        <strain evidence="1 2">ATCC 49373</strain>
    </source>
</reference>
<dbReference type="InterPro" id="IPR012349">
    <property type="entry name" value="Split_barrel_FMN-bd"/>
</dbReference>
<dbReference type="STRING" id="1122149.FD44_GL001032"/>
<evidence type="ECO:0000313" key="1">
    <source>
        <dbReference type="EMBL" id="TDG78851.1"/>
    </source>
</evidence>
<proteinExistence type="predicted"/>
<organism evidence="1 2">
    <name type="scientific">Secundilactobacillus malefermentans</name>
    <dbReference type="NCBI Taxonomy" id="176292"/>
    <lineage>
        <taxon>Bacteria</taxon>
        <taxon>Bacillati</taxon>
        <taxon>Bacillota</taxon>
        <taxon>Bacilli</taxon>
        <taxon>Lactobacillales</taxon>
        <taxon>Lactobacillaceae</taxon>
        <taxon>Secundilactobacillus</taxon>
    </lineage>
</organism>
<dbReference type="Proteomes" id="UP000294854">
    <property type="component" value="Unassembled WGS sequence"/>
</dbReference>
<dbReference type="EMBL" id="PUFO01000030">
    <property type="protein sequence ID" value="TDG78851.1"/>
    <property type="molecule type" value="Genomic_DNA"/>
</dbReference>
<dbReference type="SUPFAM" id="SSF50475">
    <property type="entry name" value="FMN-binding split barrel"/>
    <property type="match status" value="1"/>
</dbReference>
<keyword evidence="2" id="KW-1185">Reference proteome</keyword>
<dbReference type="OrthoDB" id="9794935at2"/>
<dbReference type="Gene3D" id="2.30.110.10">
    <property type="entry name" value="Electron Transport, Fmn-binding Protein, Chain A"/>
    <property type="match status" value="1"/>
</dbReference>
<dbReference type="Pfam" id="PF12900">
    <property type="entry name" value="Pyridox_ox_2"/>
    <property type="match status" value="1"/>
</dbReference>
<sequence>MGHRLSENEVEQVLEKGTYMTVGFISEEGLPQTAALTYVWDNQKKAAFIHGSKQSSLMKLVQQQSVLSGTVVVDTAVDAPEFTLRYRSVNMIGALTTEPPENLEHDMEILCAKYLGPDFPSDHFARTMGNLGDVLIIFKLTPNSLTGRGHDMPTI</sequence>
<protein>
    <recommendedName>
        <fullName evidence="3">Pyridoxamine 5'-phosphate oxidase putative domain-containing protein</fullName>
    </recommendedName>
</protein>
<dbReference type="InterPro" id="IPR024747">
    <property type="entry name" value="Pyridox_Oxase-rel"/>
</dbReference>
<dbReference type="RefSeq" id="WP_010620616.1">
    <property type="nucleotide sequence ID" value="NZ_CP042371.1"/>
</dbReference>
<accession>A0A4R5NR78</accession>
<name>A0A4R5NR78_9LACO</name>
<comment type="caution">
    <text evidence="1">The sequence shown here is derived from an EMBL/GenBank/DDBJ whole genome shotgun (WGS) entry which is preliminary data.</text>
</comment>
<gene>
    <name evidence="1" type="ORF">C5L31_000511</name>
</gene>